<reference evidence="2" key="1">
    <citation type="submission" date="2016-06" db="EMBL/GenBank/DDBJ databases">
        <authorList>
            <person name="Nascimento L."/>
            <person name="Pereira R.V."/>
            <person name="Martins L.F."/>
            <person name="Quaggio R.B."/>
            <person name="Silva A.M."/>
            <person name="Setubal J.C."/>
        </authorList>
    </citation>
    <scope>NUCLEOTIDE SEQUENCE [LARGE SCALE GENOMIC DNA]</scope>
</reference>
<evidence type="ECO:0008006" key="3">
    <source>
        <dbReference type="Google" id="ProtNLM"/>
    </source>
</evidence>
<protein>
    <recommendedName>
        <fullName evidence="3">SCP2 domain-containing protein</fullName>
    </recommendedName>
</protein>
<evidence type="ECO:0000313" key="1">
    <source>
        <dbReference type="EMBL" id="OUM86786.1"/>
    </source>
</evidence>
<evidence type="ECO:0000313" key="2">
    <source>
        <dbReference type="Proteomes" id="UP000196475"/>
    </source>
</evidence>
<dbReference type="Proteomes" id="UP000196475">
    <property type="component" value="Unassembled WGS sequence"/>
</dbReference>
<dbReference type="EMBL" id="LZRT01000086">
    <property type="protein sequence ID" value="OUM86786.1"/>
    <property type="molecule type" value="Genomic_DNA"/>
</dbReference>
<name>A0A1Y3PKX3_9BACI</name>
<gene>
    <name evidence="1" type="ORF">BAA01_03970</name>
</gene>
<proteinExistence type="predicted"/>
<sequence length="137" mass="15678">MQLSDPKWVTGFQQFVAEDPEVKLNTRWARFNCLVEIGDRPYLLKVDEGVIKLKADPTLEEPWDFAVRGSLDAWQRFANGDTDPEYRDILGMVFQGIMSVTGEIKSHLVLEGNYQKLFANLQPLYAILSKIRETEGV</sequence>
<dbReference type="InterPro" id="IPR036527">
    <property type="entry name" value="SCP2_sterol-bd_dom_sf"/>
</dbReference>
<organism evidence="1 2">
    <name type="scientific">Bacillus thermozeamaize</name>
    <dbReference type="NCBI Taxonomy" id="230954"/>
    <lineage>
        <taxon>Bacteria</taxon>
        <taxon>Bacillati</taxon>
        <taxon>Bacillota</taxon>
        <taxon>Bacilli</taxon>
        <taxon>Bacillales</taxon>
        <taxon>Bacillaceae</taxon>
        <taxon>Bacillus</taxon>
    </lineage>
</organism>
<comment type="caution">
    <text evidence="1">The sequence shown here is derived from an EMBL/GenBank/DDBJ whole genome shotgun (WGS) entry which is preliminary data.</text>
</comment>
<dbReference type="SUPFAM" id="SSF55718">
    <property type="entry name" value="SCP-like"/>
    <property type="match status" value="1"/>
</dbReference>
<dbReference type="AlphaFoldDB" id="A0A1Y3PKX3"/>
<accession>A0A1Y3PKX3</accession>